<reference evidence="2 3" key="1">
    <citation type="submission" date="2017-03" db="EMBL/GenBank/DDBJ databases">
        <title>Draft Genome sequence of Marispirochaeta sp. strain JC444.</title>
        <authorList>
            <person name="Shivani Y."/>
            <person name="Subhash Y."/>
            <person name="Sasikala C."/>
            <person name="Ramana C."/>
        </authorList>
    </citation>
    <scope>NUCLEOTIDE SEQUENCE [LARGE SCALE GENOMIC DNA]</scope>
    <source>
        <strain evidence="2 3">JC444</strain>
    </source>
</reference>
<dbReference type="PANTHER" id="PTHR34448:SF1">
    <property type="entry name" value="BLL6088 PROTEIN"/>
    <property type="match status" value="1"/>
</dbReference>
<sequence length="333" mass="34983">MNAMLMAKGAEKIIRRCVKARESEKLLIITDPTLISVAEALSAAGETAGCETVVSVMRPREWDGEEPPAVIAGAMAAADIVIFPTMRDIAHTAATKDALKQGTRIVSMAGCAPEILMEGGIEEDFDRMKPLCDLVAEMLGDGNEVRLTNPAGTDVVINIQGRPGNSHCCVADKPGIFTGVPNIEANIAPVNVEGSIVIDGSVPNLRGAERGVLREPIKLTVKNGSVVAVEGGTDARNLDTLWKAQKDPSVYHVAQLALGLNPRIRTLTGLIVNDHGAWGTVHFGIGTSANLGGLVKAKGHIDGILQRPTLSIDGNPVLEDGHVLVDAGTGEYT</sequence>
<dbReference type="SUPFAM" id="SSF144052">
    <property type="entry name" value="Thermophilic metalloprotease-like"/>
    <property type="match status" value="1"/>
</dbReference>
<dbReference type="EMBL" id="MWQY01000002">
    <property type="protein sequence ID" value="ORC37796.1"/>
    <property type="molecule type" value="Genomic_DNA"/>
</dbReference>
<dbReference type="OrthoDB" id="9803993at2"/>
<dbReference type="InterPro" id="IPR052170">
    <property type="entry name" value="M29_Exopeptidase"/>
</dbReference>
<keyword evidence="3" id="KW-1185">Reference proteome</keyword>
<dbReference type="AlphaFoldDB" id="A0A1Y1S1Y7"/>
<comment type="caution">
    <text evidence="2">The sequence shown here is derived from an EMBL/GenBank/DDBJ whole genome shotgun (WGS) entry which is preliminary data.</text>
</comment>
<dbReference type="Proteomes" id="UP000192343">
    <property type="component" value="Unassembled WGS sequence"/>
</dbReference>
<dbReference type="PANTHER" id="PTHR34448">
    <property type="entry name" value="AMINOPEPTIDASE"/>
    <property type="match status" value="1"/>
</dbReference>
<organism evidence="2 3">
    <name type="scientific">Marispirochaeta aestuarii</name>
    <dbReference type="NCBI Taxonomy" id="1963862"/>
    <lineage>
        <taxon>Bacteria</taxon>
        <taxon>Pseudomonadati</taxon>
        <taxon>Spirochaetota</taxon>
        <taxon>Spirochaetia</taxon>
        <taxon>Spirochaetales</taxon>
        <taxon>Spirochaetaceae</taxon>
        <taxon>Marispirochaeta</taxon>
    </lineage>
</organism>
<dbReference type="Pfam" id="PF26233">
    <property type="entry name" value="NicX"/>
    <property type="match status" value="1"/>
</dbReference>
<dbReference type="GO" id="GO:0046872">
    <property type="term" value="F:metal ion binding"/>
    <property type="evidence" value="ECO:0007669"/>
    <property type="project" value="UniProtKB-KW"/>
</dbReference>
<evidence type="ECO:0000256" key="1">
    <source>
        <dbReference type="ARBA" id="ARBA00022723"/>
    </source>
</evidence>
<evidence type="ECO:0000313" key="2">
    <source>
        <dbReference type="EMBL" id="ORC37796.1"/>
    </source>
</evidence>
<proteinExistence type="predicted"/>
<dbReference type="InterPro" id="IPR058739">
    <property type="entry name" value="NicX"/>
</dbReference>
<evidence type="ECO:0000313" key="3">
    <source>
        <dbReference type="Proteomes" id="UP000192343"/>
    </source>
</evidence>
<keyword evidence="1" id="KW-0479">Metal-binding</keyword>
<gene>
    <name evidence="2" type="ORF">B4O97_01985</name>
</gene>
<accession>A0A1Y1S1Y7</accession>
<dbReference type="RefSeq" id="WP_083047806.1">
    <property type="nucleotide sequence ID" value="NZ_CAXXQO010000003.1"/>
</dbReference>
<dbReference type="STRING" id="1963862.B4O97_01985"/>
<protein>
    <recommendedName>
        <fullName evidence="4">Leucyl aminopeptidase</fullName>
    </recommendedName>
</protein>
<evidence type="ECO:0008006" key="4">
    <source>
        <dbReference type="Google" id="ProtNLM"/>
    </source>
</evidence>
<name>A0A1Y1S1Y7_9SPIO</name>